<comment type="caution">
    <text evidence="3">The sequence shown here is derived from an EMBL/GenBank/DDBJ whole genome shotgun (WGS) entry which is preliminary data.</text>
</comment>
<dbReference type="PANTHER" id="PTHR35179">
    <property type="entry name" value="PROTEIN CBG02620"/>
    <property type="match status" value="1"/>
</dbReference>
<accession>A0A8H3UFN2</accession>
<evidence type="ECO:0000256" key="1">
    <source>
        <dbReference type="SAM" id="Coils"/>
    </source>
</evidence>
<name>A0A8H3UFN2_VENIN</name>
<evidence type="ECO:0000256" key="2">
    <source>
        <dbReference type="SAM" id="MobiDB-lite"/>
    </source>
</evidence>
<dbReference type="AlphaFoldDB" id="A0A8H3UFN2"/>
<feature type="compositionally biased region" description="Polar residues" evidence="2">
    <location>
        <begin position="16"/>
        <end position="29"/>
    </location>
</feature>
<feature type="region of interest" description="Disordered" evidence="2">
    <location>
        <begin position="1"/>
        <end position="47"/>
    </location>
</feature>
<protein>
    <recommendedName>
        <fullName evidence="5">Geranylgeranyl pyrophosphate synthetase</fullName>
    </recommendedName>
</protein>
<evidence type="ECO:0008006" key="5">
    <source>
        <dbReference type="Google" id="ProtNLM"/>
    </source>
</evidence>
<reference evidence="3 4" key="1">
    <citation type="submission" date="2018-12" db="EMBL/GenBank/DDBJ databases">
        <title>Venturia inaequalis Genome Resource.</title>
        <authorList>
            <person name="Lichtner F.J."/>
        </authorList>
    </citation>
    <scope>NUCLEOTIDE SEQUENCE [LARGE SCALE GENOMIC DNA]</scope>
    <source>
        <strain evidence="3 4">120213</strain>
    </source>
</reference>
<evidence type="ECO:0000313" key="3">
    <source>
        <dbReference type="EMBL" id="KAE9969782.1"/>
    </source>
</evidence>
<proteinExistence type="predicted"/>
<organism evidence="3 4">
    <name type="scientific">Venturia inaequalis</name>
    <name type="common">Apple scab fungus</name>
    <dbReference type="NCBI Taxonomy" id="5025"/>
    <lineage>
        <taxon>Eukaryota</taxon>
        <taxon>Fungi</taxon>
        <taxon>Dikarya</taxon>
        <taxon>Ascomycota</taxon>
        <taxon>Pezizomycotina</taxon>
        <taxon>Dothideomycetes</taxon>
        <taxon>Pleosporomycetidae</taxon>
        <taxon>Venturiales</taxon>
        <taxon>Venturiaceae</taxon>
        <taxon>Venturia</taxon>
    </lineage>
</organism>
<sequence>MIPLQAPGAGRGTPNHHLSPNAPSFTPTSRGRGGGRGFRRRDMPQTDAPMIAELSRETLHHMFTAEETKITDFEHLASYNWLDERNPTIAVPGMPSRLDQPSTAVRVRPDYGKSFIDQNAARNPDSPLEPLFRSLFALRPNYDVSAIDLVSDRNNIRKLLRFVTNNGDEFEIKVEIVGDKTLLLTRVEPETECFSNGKQGYGHNFEDVVTKDHIGTGHHRVASYCLGGLKMINRSECDGYLNYEIGTQAFPSSAELVADPHVTASPTRRNPPRVARQKTPGISNLLDGLSISTPISTNGTSLAGSKAQSSSVATNSTRYIPPALRGVQVGGVQVKYQGSSIPASQIIEIKTRVASKQLNYTNILAQMWASQTRHLVAGYFDDGGWFRRIECNDITSRIKEWEERNENNLQKLVALIKWIRDNVQNVEEKRATLRYEGRDSIRIMGLEPQEKALGPHLPHMRNAKKRAAMRGKSLPDDLYAKWDSPGLSAPARNCASREALEDVEGEDNGGVRLA</sequence>
<gene>
    <name evidence="3" type="ORF">EG328_006677</name>
</gene>
<dbReference type="EMBL" id="WNWS01000355">
    <property type="protein sequence ID" value="KAE9969782.1"/>
    <property type="molecule type" value="Genomic_DNA"/>
</dbReference>
<dbReference type="Proteomes" id="UP000447873">
    <property type="component" value="Unassembled WGS sequence"/>
</dbReference>
<keyword evidence="1" id="KW-0175">Coiled coil</keyword>
<evidence type="ECO:0000313" key="4">
    <source>
        <dbReference type="Proteomes" id="UP000447873"/>
    </source>
</evidence>
<dbReference type="PANTHER" id="PTHR35179:SF2">
    <property type="entry name" value="START DOMAIN-CONTAINING PROTEIN"/>
    <property type="match status" value="1"/>
</dbReference>
<feature type="coiled-coil region" evidence="1">
    <location>
        <begin position="391"/>
        <end position="429"/>
    </location>
</feature>